<dbReference type="PANTHER" id="PTHR47957">
    <property type="entry name" value="ATP-DEPENDENT HELICASE HRQ1"/>
    <property type="match status" value="1"/>
</dbReference>
<keyword evidence="5" id="KW-0378">Hydrolase</keyword>
<dbReference type="GO" id="GO:0036297">
    <property type="term" value="P:interstrand cross-link repair"/>
    <property type="evidence" value="ECO:0007669"/>
    <property type="project" value="TreeGrafter"/>
</dbReference>
<evidence type="ECO:0000259" key="4">
    <source>
        <dbReference type="PROSITE" id="PS51194"/>
    </source>
</evidence>
<keyword evidence="1" id="KW-0547">Nucleotide-binding</keyword>
<dbReference type="PANTHER" id="PTHR47957:SF3">
    <property type="entry name" value="ATP-DEPENDENT HELICASE HRQ1"/>
    <property type="match status" value="1"/>
</dbReference>
<feature type="domain" description="Helicase ATP-binding" evidence="3">
    <location>
        <begin position="104"/>
        <end position="299"/>
    </location>
</feature>
<dbReference type="Pfam" id="PF00271">
    <property type="entry name" value="Helicase_C"/>
    <property type="match status" value="1"/>
</dbReference>
<keyword evidence="5" id="KW-0347">Helicase</keyword>
<dbReference type="Pfam" id="PF00270">
    <property type="entry name" value="DEAD"/>
    <property type="match status" value="1"/>
</dbReference>
<dbReference type="GO" id="GO:0006289">
    <property type="term" value="P:nucleotide-excision repair"/>
    <property type="evidence" value="ECO:0007669"/>
    <property type="project" value="TreeGrafter"/>
</dbReference>
<dbReference type="GO" id="GO:0043138">
    <property type="term" value="F:3'-5' DNA helicase activity"/>
    <property type="evidence" value="ECO:0007669"/>
    <property type="project" value="TreeGrafter"/>
</dbReference>
<evidence type="ECO:0000313" key="5">
    <source>
        <dbReference type="EMBL" id="MDK1684905.1"/>
    </source>
</evidence>
<dbReference type="InterPro" id="IPR014001">
    <property type="entry name" value="Helicase_ATP-bd"/>
</dbReference>
<accession>A0AAW6UY49</accession>
<gene>
    <name evidence="5" type="ORF">QOR41_13985</name>
</gene>
<dbReference type="Proteomes" id="UP001241935">
    <property type="component" value="Unassembled WGS sequence"/>
</dbReference>
<dbReference type="SMART" id="SM00490">
    <property type="entry name" value="HELICc"/>
    <property type="match status" value="1"/>
</dbReference>
<dbReference type="SUPFAM" id="SSF52540">
    <property type="entry name" value="P-loop containing nucleoside triphosphate hydrolases"/>
    <property type="match status" value="2"/>
</dbReference>
<dbReference type="InterPro" id="IPR027417">
    <property type="entry name" value="P-loop_NTPase"/>
</dbReference>
<dbReference type="GO" id="GO:0005524">
    <property type="term" value="F:ATP binding"/>
    <property type="evidence" value="ECO:0007669"/>
    <property type="project" value="UniProtKB-KW"/>
</dbReference>
<dbReference type="InterPro" id="IPR018973">
    <property type="entry name" value="MZB"/>
</dbReference>
<proteinExistence type="predicted"/>
<dbReference type="InterPro" id="IPR011545">
    <property type="entry name" value="DEAD/DEAH_box_helicase_dom"/>
</dbReference>
<dbReference type="EMBL" id="JASKNE010000001">
    <property type="protein sequence ID" value="MDK1684905.1"/>
    <property type="molecule type" value="Genomic_DNA"/>
</dbReference>
<name>A0AAW6UY49_9GAMM</name>
<evidence type="ECO:0000256" key="1">
    <source>
        <dbReference type="ARBA" id="ARBA00022741"/>
    </source>
</evidence>
<protein>
    <submittedName>
        <fullName evidence="5">DEAD/DEAH box helicase</fullName>
    </submittedName>
</protein>
<keyword evidence="2" id="KW-0067">ATP-binding</keyword>
<reference evidence="5" key="1">
    <citation type="submission" date="2023-04" db="EMBL/GenBank/DDBJ databases">
        <title>The environmental microbiomes in feedlot watering bowls are a reservoir of florfenicol resistance for bovine respiratory disease pathogens.</title>
        <authorList>
            <person name="Kos D.W."/>
            <person name="Ruzzini A.C."/>
            <person name="Schreiner B."/>
            <person name="Jelinski M.D."/>
        </authorList>
    </citation>
    <scope>NUCLEOTIDE SEQUENCE</scope>
    <source>
        <strain evidence="5">WB3</strain>
    </source>
</reference>
<feature type="domain" description="Helicase C-terminal" evidence="4">
    <location>
        <begin position="987"/>
        <end position="1161"/>
    </location>
</feature>
<dbReference type="PROSITE" id="PS51192">
    <property type="entry name" value="HELICASE_ATP_BIND_1"/>
    <property type="match status" value="1"/>
</dbReference>
<dbReference type="PROSITE" id="PS51194">
    <property type="entry name" value="HELICASE_CTER"/>
    <property type="match status" value="1"/>
</dbReference>
<evidence type="ECO:0000313" key="6">
    <source>
        <dbReference type="Proteomes" id="UP001241935"/>
    </source>
</evidence>
<dbReference type="Pfam" id="PF09369">
    <property type="entry name" value="MZB"/>
    <property type="match status" value="1"/>
</dbReference>
<dbReference type="Gene3D" id="3.40.50.300">
    <property type="entry name" value="P-loop containing nucleotide triphosphate hydrolases"/>
    <property type="match status" value="2"/>
</dbReference>
<evidence type="ECO:0000256" key="2">
    <source>
        <dbReference type="ARBA" id="ARBA00022840"/>
    </source>
</evidence>
<organism evidence="5 6">
    <name type="scientific">Acinetobacter terrestris</name>
    <dbReference type="NCBI Taxonomy" id="2529843"/>
    <lineage>
        <taxon>Bacteria</taxon>
        <taxon>Pseudomonadati</taxon>
        <taxon>Pseudomonadota</taxon>
        <taxon>Gammaproteobacteria</taxon>
        <taxon>Moraxellales</taxon>
        <taxon>Moraxellaceae</taxon>
        <taxon>Acinetobacter</taxon>
        <taxon>Acinetobacter Taxon 24</taxon>
    </lineage>
</organism>
<evidence type="ECO:0000259" key="3">
    <source>
        <dbReference type="PROSITE" id="PS51192"/>
    </source>
</evidence>
<dbReference type="RefSeq" id="WP_284067649.1">
    <property type="nucleotide sequence ID" value="NZ_JASKNE010000001.1"/>
</dbReference>
<dbReference type="GO" id="GO:0003676">
    <property type="term" value="F:nucleic acid binding"/>
    <property type="evidence" value="ECO:0007669"/>
    <property type="project" value="InterPro"/>
</dbReference>
<dbReference type="InterPro" id="IPR001650">
    <property type="entry name" value="Helicase_C-like"/>
</dbReference>
<sequence>MNFFTPLVNQSINRSREATLSILGIHDSGLRQHITEQMSDTLGQEGCFLAAPVFEHTFGWKPAGRTLQSLEGSVLSNSLVKNLSKAKGYELQAPYEHQLKAWETLKESPPKSVVITSGTGSGKTECFMVPILDDLICEYENTKQPLVGVRALFLYPLNALINSQQERLHAWTENYGNQLRFCLYNGNTVETNSQVRHEQSKLPNQILSRELLRLEPAPILMTNATMLEYMLVRQIDDPIVQKSKDAQSLRWIVLDEAHTYIGSQAAELSLLLRRVVHAFGKIAEQIRFIATSATIANKDASQRLQQYLADLAGIPAENVVVIGGSRVIPDITSSLPLSRKVTLEELQKIQPELETSIERFLALQQHQTARDIRSYIVNQEKPVDLNELVERFSHTLLKSEYADQQREVLDWIDVMTGTKHPNHDEPFLKLRAHFFQRMLHGLWACVDAQCSHKSPYLSKWQFGNVYVSQRSHCVCNAPVLELVFCQECAAPHLAGQDHQGFLKQASPFVQDEFSLNQDPEEYDSEEDLSPSQSIIVAPRDTDNAIYISTNIELENGKIGTLQTEQVATIKLNHNSAACSACDHTFESGAPFFRRAYLGAPFYIANAVPTILEFCPDPDIKDTQGRSPEQLAGRGRRLITFTDSRQGTARLAIRMQQEAERSRLRGLTFQTLSNTQAFHDDQPQDIPTGSYDELMESAATLEKINMRDMADKLRHQAQAIKDGIKIKNKKNMQTLKWSELINELKGSIDIYEHILDYNRYANPELFADHGSFTLARLLLTREFARRPKYSNSLETLGMIKVGYQNLTAIQETPKNWQNTLAYSTTTDASTRTNLTLDDWHNFLKVCLDFYVRENSFIKVDPDIMRWVGNRFSSKILYAPDCEIIVDNRSKKWPQVNKKGQQSRLVKVLCCVTGFSMSNSSHVNTINQWLIKAWRQLLDKQILQSEGTGYSLKLESLEFSLTESAWVCPVTHRLIDTTLRGITPYLPSNFQDKSYQCKYVQMPNFVALRADSRPIPIAQQVRLKSNQSLEVQALRKQNLWTDISDRTAEGGFYYRTAEHSAQQSQEKLSRYEELFKKGKINVLNCSTTMEMGVDIGGISAVVMNNVPPHPANYLQRAGRAGRRSESRAIAYTLCKIDPHNQRAFKQPKWPFITAIPSPNITLSSERIVQRHLNALFLSTFLKQTTDSQSGDRTKLTTKWLFDGGDQSKHLAFINWLTESPKELADPIRSITHGTALAIKTHTTILQECADLISEISRYWIDEQSKITSRIEQVSLDNRNAKADSRLENQAYLKALELERNRHENEYLLKELAMRTFLPSYGFPTNVVTLNTYNIEQFIHERDQKNTSKQSREDNIFMFKELPSRGMAMALKEYAPGSQVVIDGRVHRVAGISLNWHRPTGTAAKEEQKFDIAWRCKTCGANGVEEHAYSSESLNCFKCQNIIEESTKKIVLRPTGFVTDFFESTTNDISTQSFIRVEQPLIQVDGEVVCLPNPLSGLIRFGHQGHVFHHSSGNHQNGFAVCMSCGRTESMLTNNSAPKLLTEPHRPVGGIKGSHKAKDCNGFIKNNVYLGFSIQTDVLELYLREIHTGNWLSDSDEHQTIAFTLAVALREVIAEHLGIVSTEIGVSARLDRDIVTGQKRSVIQLFDQASGGAGFVLAALEKIPTFIERMINKLTCPAGCDSVCSHCLAGQDSQIERHELNRHSALAWINKSGLMKSLLLPDAFSEIPQIHYSAMGVKQWVNSHIQRGASSISIFLQGDSESWQVDATEFRNQVLNWHTQHKLDVVLVIPSQSEMSTEVTTALLPLAKLGIIFSEPSLAHSLPSNLAVQVHYADKTCSLFGDHLNCLEPSPHWLEPAELVVWAQALTVPPVSLIKIESELWQSQPLLTNTKMIELTNQINGKLSDWTSKLQAVLEQHCPIFTDLIQHDSAIKLEYTDRYLRSPWCNILLSRTMNMFCNSDLKQININMLDFGRSDWVSRKIDNDWLDSQSFEQGATKWFEDDLNISPVITLSDRAGELPHGRSLSITWRSGKTTKILFDQGMGYWRPYGSTHDIGFNFEQSVDDQFVKMLQAFGSLSVKHGSSWPTYLVISHNLNP</sequence>
<comment type="caution">
    <text evidence="5">The sequence shown here is derived from an EMBL/GenBank/DDBJ whole genome shotgun (WGS) entry which is preliminary data.</text>
</comment>
<dbReference type="SMART" id="SM00487">
    <property type="entry name" value="DEXDc"/>
    <property type="match status" value="1"/>
</dbReference>